<organism evidence="6 7">
    <name type="scientific">Granulicella sibirica</name>
    <dbReference type="NCBI Taxonomy" id="2479048"/>
    <lineage>
        <taxon>Bacteria</taxon>
        <taxon>Pseudomonadati</taxon>
        <taxon>Acidobacteriota</taxon>
        <taxon>Terriglobia</taxon>
        <taxon>Terriglobales</taxon>
        <taxon>Acidobacteriaceae</taxon>
        <taxon>Granulicella</taxon>
    </lineage>
</organism>
<dbReference type="InterPro" id="IPR023772">
    <property type="entry name" value="DNA-bd_HTH_TetR-type_CS"/>
</dbReference>
<keyword evidence="7" id="KW-1185">Reference proteome</keyword>
<dbReference type="AlphaFoldDB" id="A0A4Q0T5C4"/>
<protein>
    <submittedName>
        <fullName evidence="6">Transcriptional regulator, TetR family</fullName>
    </submittedName>
</protein>
<keyword evidence="2 4" id="KW-0238">DNA-binding</keyword>
<keyword evidence="1" id="KW-0805">Transcription regulation</keyword>
<evidence type="ECO:0000313" key="6">
    <source>
        <dbReference type="EMBL" id="RXH58597.1"/>
    </source>
</evidence>
<dbReference type="OrthoDB" id="9816320at2"/>
<dbReference type="PANTHER" id="PTHR30055:SF234">
    <property type="entry name" value="HTH-TYPE TRANSCRIPTIONAL REGULATOR BETI"/>
    <property type="match status" value="1"/>
</dbReference>
<accession>A0A4Q0T5C4</accession>
<dbReference type="PROSITE" id="PS01081">
    <property type="entry name" value="HTH_TETR_1"/>
    <property type="match status" value="1"/>
</dbReference>
<dbReference type="PANTHER" id="PTHR30055">
    <property type="entry name" value="HTH-TYPE TRANSCRIPTIONAL REGULATOR RUTR"/>
    <property type="match status" value="1"/>
</dbReference>
<reference evidence="7" key="2">
    <citation type="submission" date="2019-02" db="EMBL/GenBank/DDBJ databases">
        <title>Granulicella sibirica sp. nov., a psychrotolerant acidobacterium isolated from an organic soil layer in forested tundra, West Siberia.</title>
        <authorList>
            <person name="Oshkin I.Y."/>
            <person name="Kulichevskaya I.S."/>
            <person name="Rijpstra W.I.C."/>
            <person name="Sinninghe Damste J.S."/>
            <person name="Rakitin A.L."/>
            <person name="Ravin N.V."/>
            <person name="Dedysh S.N."/>
        </authorList>
    </citation>
    <scope>NUCLEOTIDE SEQUENCE [LARGE SCALE GENOMIC DNA]</scope>
    <source>
        <strain evidence="7">AF10</strain>
    </source>
</reference>
<comment type="caution">
    <text evidence="6">The sequence shown here is derived from an EMBL/GenBank/DDBJ whole genome shotgun (WGS) entry which is preliminary data.</text>
</comment>
<dbReference type="InterPro" id="IPR041669">
    <property type="entry name" value="TetR_C_15"/>
</dbReference>
<name>A0A4Q0T5C4_9BACT</name>
<dbReference type="GO" id="GO:0000976">
    <property type="term" value="F:transcription cis-regulatory region binding"/>
    <property type="evidence" value="ECO:0007669"/>
    <property type="project" value="TreeGrafter"/>
</dbReference>
<sequence length="204" mass="23276">MSKAEMSKPSRRVPQQERGERRVAGLLEAAAAVIAEVGYEASTMTAIADRAGASIGAVYQYFPNKEAVVHALRMQYGDEMEERWKPLTRDAAKLTVKHLVDRIFEVLVDFMQSRPAYIPMLSAPKTFKRDPAARNRLREHFAALYREKRPDLTPEAAFRIANVSFQVIKAMNPLYAEAQEQEREELVEEFKLVLTSYLTTRLRA</sequence>
<dbReference type="InterPro" id="IPR009057">
    <property type="entry name" value="Homeodomain-like_sf"/>
</dbReference>
<dbReference type="PROSITE" id="PS50977">
    <property type="entry name" value="HTH_TETR_2"/>
    <property type="match status" value="1"/>
</dbReference>
<evidence type="ECO:0000313" key="7">
    <source>
        <dbReference type="Proteomes" id="UP000289437"/>
    </source>
</evidence>
<evidence type="ECO:0000256" key="3">
    <source>
        <dbReference type="ARBA" id="ARBA00023163"/>
    </source>
</evidence>
<dbReference type="Pfam" id="PF00440">
    <property type="entry name" value="TetR_N"/>
    <property type="match status" value="1"/>
</dbReference>
<evidence type="ECO:0000256" key="4">
    <source>
        <dbReference type="PROSITE-ProRule" id="PRU00335"/>
    </source>
</evidence>
<dbReference type="Gene3D" id="1.10.357.10">
    <property type="entry name" value="Tetracycline Repressor, domain 2"/>
    <property type="match status" value="1"/>
</dbReference>
<gene>
    <name evidence="6" type="ORF">GRAN_1907</name>
</gene>
<evidence type="ECO:0000259" key="5">
    <source>
        <dbReference type="PROSITE" id="PS50977"/>
    </source>
</evidence>
<evidence type="ECO:0000256" key="1">
    <source>
        <dbReference type="ARBA" id="ARBA00023015"/>
    </source>
</evidence>
<dbReference type="InterPro" id="IPR050109">
    <property type="entry name" value="HTH-type_TetR-like_transc_reg"/>
</dbReference>
<dbReference type="PRINTS" id="PR00455">
    <property type="entry name" value="HTHTETR"/>
</dbReference>
<dbReference type="SUPFAM" id="SSF46689">
    <property type="entry name" value="Homeodomain-like"/>
    <property type="match status" value="1"/>
</dbReference>
<dbReference type="Proteomes" id="UP000289437">
    <property type="component" value="Unassembled WGS sequence"/>
</dbReference>
<reference evidence="6 7" key="1">
    <citation type="submission" date="2018-11" db="EMBL/GenBank/DDBJ databases">
        <authorList>
            <person name="Mardanov A.V."/>
            <person name="Ravin N.V."/>
            <person name="Dedysh S.N."/>
        </authorList>
    </citation>
    <scope>NUCLEOTIDE SEQUENCE [LARGE SCALE GENOMIC DNA]</scope>
    <source>
        <strain evidence="6 7">AF10</strain>
    </source>
</reference>
<dbReference type="EMBL" id="RDSM01000001">
    <property type="protein sequence ID" value="RXH58597.1"/>
    <property type="molecule type" value="Genomic_DNA"/>
</dbReference>
<dbReference type="Pfam" id="PF17918">
    <property type="entry name" value="TetR_C_15"/>
    <property type="match status" value="1"/>
</dbReference>
<dbReference type="InterPro" id="IPR001647">
    <property type="entry name" value="HTH_TetR"/>
</dbReference>
<dbReference type="GO" id="GO:0003700">
    <property type="term" value="F:DNA-binding transcription factor activity"/>
    <property type="evidence" value="ECO:0007669"/>
    <property type="project" value="TreeGrafter"/>
</dbReference>
<feature type="domain" description="HTH tetR-type" evidence="5">
    <location>
        <begin position="20"/>
        <end position="80"/>
    </location>
</feature>
<proteinExistence type="predicted"/>
<feature type="DNA-binding region" description="H-T-H motif" evidence="4">
    <location>
        <begin position="43"/>
        <end position="62"/>
    </location>
</feature>
<keyword evidence="3" id="KW-0804">Transcription</keyword>
<evidence type="ECO:0000256" key="2">
    <source>
        <dbReference type="ARBA" id="ARBA00023125"/>
    </source>
</evidence>